<dbReference type="InterPro" id="IPR029058">
    <property type="entry name" value="AB_hydrolase_fold"/>
</dbReference>
<dbReference type="FunFam" id="3.40.50.1820:FF:000089">
    <property type="entry name" value="Alpha/beta hydrolase"/>
    <property type="match status" value="1"/>
</dbReference>
<dbReference type="Gene3D" id="3.40.50.1820">
    <property type="entry name" value="alpha/beta hydrolase"/>
    <property type="match status" value="1"/>
</dbReference>
<protein>
    <submittedName>
        <fullName evidence="4">Acetyl esterase</fullName>
    </submittedName>
</protein>
<organism evidence="4 5">
    <name type="scientific">Alicyclobacillus tolerans</name>
    <dbReference type="NCBI Taxonomy" id="90970"/>
    <lineage>
        <taxon>Bacteria</taxon>
        <taxon>Bacillati</taxon>
        <taxon>Bacillota</taxon>
        <taxon>Bacilli</taxon>
        <taxon>Bacillales</taxon>
        <taxon>Alicyclobacillaceae</taxon>
        <taxon>Alicyclobacillus</taxon>
    </lineage>
</organism>
<evidence type="ECO:0000259" key="3">
    <source>
        <dbReference type="Pfam" id="PF07859"/>
    </source>
</evidence>
<dbReference type="RefSeq" id="WP_072873728.1">
    <property type="nucleotide sequence ID" value="NZ_FRAF01000008.1"/>
</dbReference>
<dbReference type="AlphaFoldDB" id="A0A1M6PMM0"/>
<feature type="domain" description="Alpha/beta hydrolase fold-3" evidence="3">
    <location>
        <begin position="80"/>
        <end position="286"/>
    </location>
</feature>
<evidence type="ECO:0000256" key="2">
    <source>
        <dbReference type="ARBA" id="ARBA00022801"/>
    </source>
</evidence>
<dbReference type="PANTHER" id="PTHR48081:SF8">
    <property type="entry name" value="ALPHA_BETA HYDROLASE FOLD-3 DOMAIN-CONTAINING PROTEIN-RELATED"/>
    <property type="match status" value="1"/>
</dbReference>
<keyword evidence="2" id="KW-0378">Hydrolase</keyword>
<gene>
    <name evidence="4" type="ORF">SAMN05443507_10880</name>
</gene>
<comment type="similarity">
    <text evidence="1">Belongs to the 'GDXG' lipolytic enzyme family.</text>
</comment>
<evidence type="ECO:0000313" key="5">
    <source>
        <dbReference type="Proteomes" id="UP000184016"/>
    </source>
</evidence>
<dbReference type="SUPFAM" id="SSF53474">
    <property type="entry name" value="alpha/beta-Hydrolases"/>
    <property type="match status" value="1"/>
</dbReference>
<dbReference type="GO" id="GO:0016787">
    <property type="term" value="F:hydrolase activity"/>
    <property type="evidence" value="ECO:0007669"/>
    <property type="project" value="UniProtKB-KW"/>
</dbReference>
<dbReference type="EMBL" id="FRAF01000008">
    <property type="protein sequence ID" value="SHK09194.1"/>
    <property type="molecule type" value="Genomic_DNA"/>
</dbReference>
<evidence type="ECO:0000256" key="1">
    <source>
        <dbReference type="ARBA" id="ARBA00010515"/>
    </source>
</evidence>
<dbReference type="Pfam" id="PF07859">
    <property type="entry name" value="Abhydrolase_3"/>
    <property type="match status" value="1"/>
</dbReference>
<dbReference type="PANTHER" id="PTHR48081">
    <property type="entry name" value="AB HYDROLASE SUPERFAMILY PROTEIN C4A8.06C"/>
    <property type="match status" value="1"/>
</dbReference>
<sequence>MPLHPAFEKMLQQMKELGAPPISSLTPEQFRKNSAQSFALLRKPGLPVAHVEDRIIAVYGNRQTPIRIYTPEGEGPFPALIYIHGGGWVFGELDQFDNLCRMFTHTAGCVTISVDYGLAPEYKFPHPVEECYAVSQWVFEHADEFKIRKDKIAIGGDSAGGNLSAVVCQVARDRGGSMPSLQVLLYPSVDLLGETESKRLNSTGYLLDIDSMMYFRKQYLNSMEDASHPMASPLLAEDLRHLPPAIVITAEYDPLRDEGEAYASALEKAGVPAKVKRFEGMIHGFLTLDHLVPEVRAQMQEVAEMLKTEFTD</sequence>
<dbReference type="InterPro" id="IPR013094">
    <property type="entry name" value="AB_hydrolase_3"/>
</dbReference>
<proteinExistence type="inferred from homology"/>
<dbReference type="Proteomes" id="UP000184016">
    <property type="component" value="Unassembled WGS sequence"/>
</dbReference>
<keyword evidence="5" id="KW-1185">Reference proteome</keyword>
<dbReference type="InterPro" id="IPR050300">
    <property type="entry name" value="GDXG_lipolytic_enzyme"/>
</dbReference>
<accession>A0A1M6PMM0</accession>
<name>A0A1M6PMM0_9BACL</name>
<reference evidence="5" key="1">
    <citation type="submission" date="2016-11" db="EMBL/GenBank/DDBJ databases">
        <authorList>
            <person name="Varghese N."/>
            <person name="Submissions S."/>
        </authorList>
    </citation>
    <scope>NUCLEOTIDE SEQUENCE [LARGE SCALE GENOMIC DNA]</scope>
    <source>
        <strain evidence="5">USBA-503</strain>
    </source>
</reference>
<dbReference type="STRING" id="1830138.SAMN05443507_10880"/>
<evidence type="ECO:0000313" key="4">
    <source>
        <dbReference type="EMBL" id="SHK09194.1"/>
    </source>
</evidence>